<keyword evidence="3" id="KW-0288">FMN</keyword>
<comment type="similarity">
    <text evidence="1">Belongs to the nitronate monooxygenase family. NMO class I subfamily.</text>
</comment>
<keyword evidence="2" id="KW-0285">Flavoprotein</keyword>
<evidence type="ECO:0000313" key="7">
    <source>
        <dbReference type="Proteomes" id="UP000315995"/>
    </source>
</evidence>
<reference evidence="6 7" key="1">
    <citation type="submission" date="2019-06" db="EMBL/GenBank/DDBJ databases">
        <title>Persicimonas caeni gen. nov., sp. nov., a predatory bacterium isolated from solar saltern.</title>
        <authorList>
            <person name="Wang S."/>
        </authorList>
    </citation>
    <scope>NUCLEOTIDE SEQUENCE [LARGE SCALE GENOMIC DNA]</scope>
    <source>
        <strain evidence="6 7">YN101</strain>
    </source>
</reference>
<dbReference type="FunFam" id="3.20.20.70:FF:000210">
    <property type="entry name" value="2-nitropropane dioxygenase"/>
    <property type="match status" value="1"/>
</dbReference>
<keyword evidence="7" id="KW-1185">Reference proteome</keyword>
<dbReference type="EMBL" id="CP041186">
    <property type="protein sequence ID" value="QDG53851.1"/>
    <property type="molecule type" value="Genomic_DNA"/>
</dbReference>
<accession>A0A5B8YAP5</accession>
<evidence type="ECO:0000256" key="5">
    <source>
        <dbReference type="ARBA" id="ARBA00023033"/>
    </source>
</evidence>
<organism evidence="6 7">
    <name type="scientific">Persicimonas caeni</name>
    <dbReference type="NCBI Taxonomy" id="2292766"/>
    <lineage>
        <taxon>Bacteria</taxon>
        <taxon>Deltaproteobacteria</taxon>
        <taxon>Bradymonadales</taxon>
        <taxon>Bradymonadaceae</taxon>
        <taxon>Persicimonas</taxon>
    </lineage>
</organism>
<dbReference type="PANTHER" id="PTHR42747">
    <property type="entry name" value="NITRONATE MONOOXYGENASE-RELATED"/>
    <property type="match status" value="1"/>
</dbReference>
<dbReference type="InterPro" id="IPR004136">
    <property type="entry name" value="NMO"/>
</dbReference>
<name>A0A4Y6PZV6_PERCE</name>
<dbReference type="SUPFAM" id="SSF51412">
    <property type="entry name" value="Inosine monophosphate dehydrogenase (IMPDH)"/>
    <property type="match status" value="1"/>
</dbReference>
<dbReference type="OrthoDB" id="9778912at2"/>
<dbReference type="Pfam" id="PF03060">
    <property type="entry name" value="NMO"/>
    <property type="match status" value="1"/>
</dbReference>
<keyword evidence="5 6" id="KW-0503">Monooxygenase</keyword>
<proteinExistence type="inferred from homology"/>
<accession>A0A4Y6PZV6</accession>
<dbReference type="CDD" id="cd04730">
    <property type="entry name" value="NPD_like"/>
    <property type="match status" value="1"/>
</dbReference>
<evidence type="ECO:0000313" key="6">
    <source>
        <dbReference type="EMBL" id="QDG53851.1"/>
    </source>
</evidence>
<dbReference type="Proteomes" id="UP000315995">
    <property type="component" value="Chromosome"/>
</dbReference>
<evidence type="ECO:0000256" key="1">
    <source>
        <dbReference type="ARBA" id="ARBA00009881"/>
    </source>
</evidence>
<dbReference type="PANTHER" id="PTHR42747:SF4">
    <property type="entry name" value="BLR1330 PROTEIN"/>
    <property type="match status" value="1"/>
</dbReference>
<evidence type="ECO:0000256" key="4">
    <source>
        <dbReference type="ARBA" id="ARBA00023002"/>
    </source>
</evidence>
<dbReference type="AlphaFoldDB" id="A0A4Y6PZV6"/>
<sequence length="322" mass="34327">MSVPEIFQNTRLPVVAAPMFLVSGPELVLASCKAGITGTFPALNQRTTEGFREWVVDIKDELAKFAEENPDAPVGPFGVNLIVHRSNPRMRADLEVCVEQEVPLVITSLGAVTEVVDAVHSYGGVVFHDVTNRRHAQKAAEAGVDGIVLVAGGAGGHAGTTNPFALLSDIRPVFDGTIILAGALSTGRDIAAAKAMGADLAYMGTRFIATAESRGQDAYKEMICEARPEDIIHTPAVSGVPANFMRQSLEQNDFDMEKLLDPGQVDFGEKLTVSDEAKAWKTVWSAGHGVSAIDEVPSVAELVDRLEAEYLEACRELAAEVG</sequence>
<evidence type="ECO:0000256" key="2">
    <source>
        <dbReference type="ARBA" id="ARBA00022630"/>
    </source>
</evidence>
<keyword evidence="4" id="KW-0560">Oxidoreductase</keyword>
<gene>
    <name evidence="6" type="ORF">FIV42_24840</name>
</gene>
<dbReference type="GO" id="GO:0018580">
    <property type="term" value="F:nitronate monooxygenase activity"/>
    <property type="evidence" value="ECO:0007669"/>
    <property type="project" value="InterPro"/>
</dbReference>
<dbReference type="RefSeq" id="WP_141200305.1">
    <property type="nucleotide sequence ID" value="NZ_CP041186.1"/>
</dbReference>
<dbReference type="InterPro" id="IPR013785">
    <property type="entry name" value="Aldolase_TIM"/>
</dbReference>
<dbReference type="Gene3D" id="3.20.20.70">
    <property type="entry name" value="Aldolase class I"/>
    <property type="match status" value="1"/>
</dbReference>
<evidence type="ECO:0000256" key="3">
    <source>
        <dbReference type="ARBA" id="ARBA00022643"/>
    </source>
</evidence>
<protein>
    <submittedName>
        <fullName evidence="6">Nitronate monooxygenase</fullName>
    </submittedName>
</protein>